<dbReference type="AlphaFoldDB" id="A0A223RVP3"/>
<gene>
    <name evidence="3" type="ORF">CDG81_18465</name>
</gene>
<dbReference type="EMBL" id="CP022752">
    <property type="protein sequence ID" value="ASU79917.1"/>
    <property type="molecule type" value="Genomic_DNA"/>
</dbReference>
<feature type="transmembrane region" description="Helical" evidence="2">
    <location>
        <begin position="95"/>
        <end position="114"/>
    </location>
</feature>
<dbReference type="OrthoDB" id="4425882at2"/>
<keyword evidence="2" id="KW-1133">Transmembrane helix</keyword>
<dbReference type="KEGG" id="aey:CDG81_18465"/>
<proteinExistence type="predicted"/>
<name>A0A223RVP3_9ACTN</name>
<dbReference type="Pfam" id="PF14155">
    <property type="entry name" value="DUF4307"/>
    <property type="match status" value="1"/>
</dbReference>
<feature type="region of interest" description="Disordered" evidence="1">
    <location>
        <begin position="42"/>
        <end position="89"/>
    </location>
</feature>
<reference evidence="3 4" key="1">
    <citation type="submission" date="2017-08" db="EMBL/GenBank/DDBJ databases">
        <title>The complete genome sequence of moderately halophilic actinomycete Actinopolyspora erythraea YIM 90600, the producer of novel erythromycin, novel actinopolysporins A-C and tubercidin.</title>
        <authorList>
            <person name="Yin M."/>
            <person name="Tang S."/>
        </authorList>
    </citation>
    <scope>NUCLEOTIDE SEQUENCE [LARGE SCALE GENOMIC DNA]</scope>
    <source>
        <strain evidence="3 4">YIM 90600</strain>
    </source>
</reference>
<evidence type="ECO:0000313" key="3">
    <source>
        <dbReference type="EMBL" id="ASU79917.1"/>
    </source>
</evidence>
<evidence type="ECO:0000313" key="4">
    <source>
        <dbReference type="Proteomes" id="UP000215043"/>
    </source>
</evidence>
<evidence type="ECO:0000256" key="1">
    <source>
        <dbReference type="SAM" id="MobiDB-lite"/>
    </source>
</evidence>
<dbReference type="InterPro" id="IPR025443">
    <property type="entry name" value="DUF4307"/>
</dbReference>
<sequence>MSGNPSRLAVDTCTAPADSGRYAPGILNRRSLSIVPERRCRPAAAPDVGGTSHRRCREAETLTSSPEAGSPEKGSGVPEGRYGTRRTGRGGRWPAWLATALVLVLGIALSALAYRNLGSAPIDGKASRFDIRDEDSVHITLEVRRDDPSRPAECVVRSRGVSGKEAGRKEVYIPPGETTTYRETVLTTSEAPVTGEVFGCSYDVPNYLRDRTRPSG</sequence>
<keyword evidence="2" id="KW-0812">Transmembrane</keyword>
<protein>
    <submittedName>
        <fullName evidence="3">DUF4307 domain-containing protein</fullName>
    </submittedName>
</protein>
<keyword evidence="2" id="KW-0472">Membrane</keyword>
<feature type="region of interest" description="Disordered" evidence="1">
    <location>
        <begin position="1"/>
        <end position="20"/>
    </location>
</feature>
<accession>A0A223RVP3</accession>
<organism evidence="3 4">
    <name type="scientific">Actinopolyspora erythraea</name>
    <dbReference type="NCBI Taxonomy" id="414996"/>
    <lineage>
        <taxon>Bacteria</taxon>
        <taxon>Bacillati</taxon>
        <taxon>Actinomycetota</taxon>
        <taxon>Actinomycetes</taxon>
        <taxon>Actinopolysporales</taxon>
        <taxon>Actinopolysporaceae</taxon>
        <taxon>Actinopolyspora</taxon>
    </lineage>
</organism>
<dbReference type="Proteomes" id="UP000215043">
    <property type="component" value="Chromosome"/>
</dbReference>
<evidence type="ECO:0000256" key="2">
    <source>
        <dbReference type="SAM" id="Phobius"/>
    </source>
</evidence>